<evidence type="ECO:0000256" key="1">
    <source>
        <dbReference type="SAM" id="MobiDB-lite"/>
    </source>
</evidence>
<dbReference type="EMBL" id="AP035768">
    <property type="protein sequence ID" value="BFO16331.1"/>
    <property type="molecule type" value="Genomic_DNA"/>
</dbReference>
<sequence length="98" mass="9751">MIRGISRTHCHSRDPDQRLKPSSSPLDTAVAAARSSARTRSAAKTAISAISAVAAVEYFIITASPSGRAASATAGSGRPPVSTAATASTDSSAAVHSG</sequence>
<feature type="region of interest" description="Disordered" evidence="1">
    <location>
        <begin position="1"/>
        <end position="32"/>
    </location>
</feature>
<organism evidence="2">
    <name type="scientific">Streptomyces haneummycinicus</name>
    <dbReference type="NCBI Taxonomy" id="3074435"/>
    <lineage>
        <taxon>Bacteria</taxon>
        <taxon>Bacillati</taxon>
        <taxon>Actinomycetota</taxon>
        <taxon>Actinomycetes</taxon>
        <taxon>Kitasatosporales</taxon>
        <taxon>Streptomycetaceae</taxon>
        <taxon>Streptomyces</taxon>
    </lineage>
</organism>
<dbReference type="AlphaFoldDB" id="A0AAT9HG51"/>
<reference evidence="2" key="2">
    <citation type="submission" date="2024-07" db="EMBL/GenBank/DDBJ databases">
        <title>Streptomyces haneummycinica sp. nov., a new antibiotic-producing actinobacterium isolated from marine sediment.</title>
        <authorList>
            <person name="Uemura M."/>
            <person name="Hamada M."/>
            <person name="Hirano S."/>
            <person name="Kobayashi K."/>
            <person name="Ohshiro T."/>
            <person name="Kobayashi T."/>
            <person name="Terahara T."/>
        </authorList>
    </citation>
    <scope>NUCLEOTIDE SEQUENCE</scope>
    <source>
        <strain evidence="2">KM77-8</strain>
    </source>
</reference>
<feature type="compositionally biased region" description="Basic residues" evidence="1">
    <location>
        <begin position="1"/>
        <end position="10"/>
    </location>
</feature>
<evidence type="ECO:0000313" key="2">
    <source>
        <dbReference type="EMBL" id="BFO16331.1"/>
    </source>
</evidence>
<name>A0AAT9HG51_9ACTN</name>
<reference evidence="2" key="1">
    <citation type="submission" date="2024-06" db="EMBL/GenBank/DDBJ databases">
        <authorList>
            <consortium name="consrtm"/>
            <person name="Uemura M."/>
            <person name="Terahara T."/>
        </authorList>
    </citation>
    <scope>NUCLEOTIDE SEQUENCE</scope>
    <source>
        <strain evidence="2">KM77-8</strain>
    </source>
</reference>
<protein>
    <submittedName>
        <fullName evidence="2">Uncharacterized protein</fullName>
    </submittedName>
</protein>
<proteinExistence type="predicted"/>
<gene>
    <name evidence="2" type="ORF">SHKM778_27190</name>
</gene>
<feature type="region of interest" description="Disordered" evidence="1">
    <location>
        <begin position="68"/>
        <end position="98"/>
    </location>
</feature>
<accession>A0AAT9HG51</accession>